<name>A0A839YVF7_9SPHN</name>
<reference evidence="1 2" key="1">
    <citation type="submission" date="2020-08" db="EMBL/GenBank/DDBJ databases">
        <title>Genomic Encyclopedia of Type Strains, Phase IV (KMG-IV): sequencing the most valuable type-strain genomes for metagenomic binning, comparative biology and taxonomic classification.</title>
        <authorList>
            <person name="Goeker M."/>
        </authorList>
    </citation>
    <scope>NUCLEOTIDE SEQUENCE [LARGE SCALE GENOMIC DNA]</scope>
    <source>
        <strain evidence="1 2">DSM 24194</strain>
    </source>
</reference>
<dbReference type="EMBL" id="JACICF010000001">
    <property type="protein sequence ID" value="MBB3764201.1"/>
    <property type="molecule type" value="Genomic_DNA"/>
</dbReference>
<comment type="caution">
    <text evidence="1">The sequence shown here is derived from an EMBL/GenBank/DDBJ whole genome shotgun (WGS) entry which is preliminary data.</text>
</comment>
<evidence type="ECO:0000313" key="2">
    <source>
        <dbReference type="Proteomes" id="UP000578569"/>
    </source>
</evidence>
<proteinExistence type="predicted"/>
<organism evidence="1 2">
    <name type="scientific">Sphingomicrobium lutaoense</name>
    <dbReference type="NCBI Taxonomy" id="515949"/>
    <lineage>
        <taxon>Bacteria</taxon>
        <taxon>Pseudomonadati</taxon>
        <taxon>Pseudomonadota</taxon>
        <taxon>Alphaproteobacteria</taxon>
        <taxon>Sphingomonadales</taxon>
        <taxon>Sphingomonadaceae</taxon>
        <taxon>Sphingomicrobium</taxon>
    </lineage>
</organism>
<dbReference type="Proteomes" id="UP000578569">
    <property type="component" value="Unassembled WGS sequence"/>
</dbReference>
<dbReference type="RefSeq" id="WP_183933482.1">
    <property type="nucleotide sequence ID" value="NZ_JACICF010000001.1"/>
</dbReference>
<gene>
    <name evidence="1" type="ORF">FHS50_001224</name>
</gene>
<keyword evidence="2" id="KW-1185">Reference proteome</keyword>
<evidence type="ECO:0000313" key="1">
    <source>
        <dbReference type="EMBL" id="MBB3764201.1"/>
    </source>
</evidence>
<protein>
    <submittedName>
        <fullName evidence="1">Uncharacterized protein</fullName>
    </submittedName>
</protein>
<dbReference type="AlphaFoldDB" id="A0A839YVF7"/>
<sequence>MNENNSSKTLLWVVLAAVVLFLLLWAFDIIDFSAQGDVEAPDVDVSVDGGELPDVDADVADVDVGTEEVTVEVPEVEVEGATPDEE</sequence>
<accession>A0A839YVF7</accession>